<name>A0A318TPG3_9BACL</name>
<keyword evidence="1" id="KW-0175">Coiled coil</keyword>
<dbReference type="EMBL" id="QJTJ01000011">
    <property type="protein sequence ID" value="PYF06263.1"/>
    <property type="molecule type" value="Genomic_DNA"/>
</dbReference>
<evidence type="ECO:0000256" key="1">
    <source>
        <dbReference type="SAM" id="Coils"/>
    </source>
</evidence>
<proteinExistence type="predicted"/>
<feature type="coiled-coil region" evidence="1">
    <location>
        <begin position="73"/>
        <end position="104"/>
    </location>
</feature>
<evidence type="ECO:0000313" key="2">
    <source>
        <dbReference type="EMBL" id="PYF06263.1"/>
    </source>
</evidence>
<keyword evidence="3" id="KW-1185">Reference proteome</keyword>
<gene>
    <name evidence="2" type="ORF">BJ095_11194</name>
</gene>
<reference evidence="2 3" key="1">
    <citation type="submission" date="2018-06" db="EMBL/GenBank/DDBJ databases">
        <title>Genomic Encyclopedia of Archaeal and Bacterial Type Strains, Phase II (KMG-II): from individual species to whole genera.</title>
        <authorList>
            <person name="Goeker M."/>
        </authorList>
    </citation>
    <scope>NUCLEOTIDE SEQUENCE [LARGE SCALE GENOMIC DNA]</scope>
    <source>
        <strain evidence="2 3">KACC 16626</strain>
    </source>
</reference>
<dbReference type="OrthoDB" id="2964225at2"/>
<organism evidence="2 3">
    <name type="scientific">Ureibacillus chungkukjangi</name>
    <dbReference type="NCBI Taxonomy" id="1202712"/>
    <lineage>
        <taxon>Bacteria</taxon>
        <taxon>Bacillati</taxon>
        <taxon>Bacillota</taxon>
        <taxon>Bacilli</taxon>
        <taxon>Bacillales</taxon>
        <taxon>Caryophanaceae</taxon>
        <taxon>Ureibacillus</taxon>
    </lineage>
</organism>
<sequence>MTQAATYNNVTTTTTNEKNGKLLKGMMIGAVIGGALTMLDSNTRNKITATTKNMKDSTMDMYSQVKNNPSEVKDDLQERLKSASSVLKEAIRDAQNLYEKVNENILFPVSVLKEESSEILSNAKEVTTDIKEIGGKVKEAGEEVIDGSNGQSNGAYN</sequence>
<dbReference type="AlphaFoldDB" id="A0A318TPG3"/>
<protein>
    <submittedName>
        <fullName evidence="2">Gas vesicle protein</fullName>
    </submittedName>
</protein>
<comment type="caution">
    <text evidence="2">The sequence shown here is derived from an EMBL/GenBank/DDBJ whole genome shotgun (WGS) entry which is preliminary data.</text>
</comment>
<dbReference type="RefSeq" id="WP_107935117.1">
    <property type="nucleotide sequence ID" value="NZ_PYWJ01000014.1"/>
</dbReference>
<accession>A0A318TPG3</accession>
<dbReference type="Proteomes" id="UP000247416">
    <property type="component" value="Unassembled WGS sequence"/>
</dbReference>
<evidence type="ECO:0000313" key="3">
    <source>
        <dbReference type="Proteomes" id="UP000247416"/>
    </source>
</evidence>